<feature type="region of interest" description="Disordered" evidence="1">
    <location>
        <begin position="1"/>
        <end position="33"/>
    </location>
</feature>
<accession>A0A418WL95</accession>
<dbReference type="RefSeq" id="WP_119762238.1">
    <property type="nucleotide sequence ID" value="NZ_QYUM01000003.1"/>
</dbReference>
<evidence type="ECO:0000313" key="3">
    <source>
        <dbReference type="Proteomes" id="UP000286100"/>
    </source>
</evidence>
<dbReference type="EMBL" id="QYUM01000003">
    <property type="protein sequence ID" value="RJF90775.1"/>
    <property type="molecule type" value="Genomic_DNA"/>
</dbReference>
<gene>
    <name evidence="2" type="ORF">D3876_11310</name>
</gene>
<proteinExistence type="predicted"/>
<dbReference type="OrthoDB" id="8480631at2"/>
<evidence type="ECO:0000256" key="1">
    <source>
        <dbReference type="SAM" id="MobiDB-lite"/>
    </source>
</evidence>
<evidence type="ECO:0008006" key="4">
    <source>
        <dbReference type="Google" id="ProtNLM"/>
    </source>
</evidence>
<keyword evidence="3" id="KW-1185">Reference proteome</keyword>
<comment type="caution">
    <text evidence="2">The sequence shown here is derived from an EMBL/GenBank/DDBJ whole genome shotgun (WGS) entry which is preliminary data.</text>
</comment>
<organism evidence="2 3">
    <name type="scientific">Sphingomonas cavernae</name>
    <dbReference type="NCBI Taxonomy" id="2320861"/>
    <lineage>
        <taxon>Bacteria</taxon>
        <taxon>Pseudomonadati</taxon>
        <taxon>Pseudomonadota</taxon>
        <taxon>Alphaproteobacteria</taxon>
        <taxon>Sphingomonadales</taxon>
        <taxon>Sphingomonadaceae</taxon>
        <taxon>Sphingomonas</taxon>
    </lineage>
</organism>
<protein>
    <recommendedName>
        <fullName evidence="4">Terminase small subunit</fullName>
    </recommendedName>
</protein>
<evidence type="ECO:0000313" key="2">
    <source>
        <dbReference type="EMBL" id="RJF90775.1"/>
    </source>
</evidence>
<sequence>MVETDGSGATTPRIRRDRYGRFQRSPPRDTDWTPEKRTIFLETLAMSSNVTRSVKAAGMALPGVYRLRDRDEGFRRAWAEALAEGYAQLELEMLRRARFGAEKTIFEGPERTQKLVIHSYADGYALRLLAQHRVSANLQRALASGLTPQNAEERSTAEGLAQLRAMLAEMREREGCGDDG</sequence>
<dbReference type="AlphaFoldDB" id="A0A418WL95"/>
<reference evidence="2 3" key="1">
    <citation type="submission" date="2018-09" db="EMBL/GenBank/DDBJ databases">
        <authorList>
            <person name="Zhu H."/>
        </authorList>
    </citation>
    <scope>NUCLEOTIDE SEQUENCE [LARGE SCALE GENOMIC DNA]</scope>
    <source>
        <strain evidence="2 3">K2R01-6</strain>
    </source>
</reference>
<dbReference type="Proteomes" id="UP000286100">
    <property type="component" value="Unassembled WGS sequence"/>
</dbReference>
<name>A0A418WL95_9SPHN</name>